<protein>
    <submittedName>
        <fullName evidence="8">SHC SH2 domain-binding protein 1 homolog A-like</fullName>
    </submittedName>
</protein>
<organism evidence="7 8">
    <name type="scientific">Limulus polyphemus</name>
    <name type="common">Atlantic horseshoe crab</name>
    <dbReference type="NCBI Taxonomy" id="6850"/>
    <lineage>
        <taxon>Eukaryota</taxon>
        <taxon>Metazoa</taxon>
        <taxon>Ecdysozoa</taxon>
        <taxon>Arthropoda</taxon>
        <taxon>Chelicerata</taxon>
        <taxon>Merostomata</taxon>
        <taxon>Xiphosura</taxon>
        <taxon>Limulidae</taxon>
        <taxon>Limulus</taxon>
    </lineage>
</organism>
<reference evidence="8" key="1">
    <citation type="submission" date="2025-08" db="UniProtKB">
        <authorList>
            <consortium name="RefSeq"/>
        </authorList>
    </citation>
    <scope>IDENTIFICATION</scope>
    <source>
        <tissue evidence="8">Muscle</tissue>
    </source>
</reference>
<feature type="region of interest" description="Disordered" evidence="4">
    <location>
        <begin position="407"/>
        <end position="433"/>
    </location>
</feature>
<dbReference type="PANTHER" id="PTHR14695:SF4">
    <property type="entry name" value="PROTEIN NESSUN DORMA"/>
    <property type="match status" value="1"/>
</dbReference>
<keyword evidence="2" id="KW-0963">Cytoplasm</keyword>
<evidence type="ECO:0000313" key="8">
    <source>
        <dbReference type="RefSeq" id="XP_022246162.1"/>
    </source>
</evidence>
<feature type="domain" description="SHC SH2" evidence="6">
    <location>
        <begin position="5"/>
        <end position="84"/>
    </location>
</feature>
<feature type="compositionally biased region" description="Basic and acidic residues" evidence="4">
    <location>
        <begin position="407"/>
        <end position="430"/>
    </location>
</feature>
<evidence type="ECO:0000256" key="2">
    <source>
        <dbReference type="ARBA" id="ARBA00022490"/>
    </source>
</evidence>
<name>A0ABM1SRA6_LIMPO</name>
<keyword evidence="3" id="KW-0206">Cytoskeleton</keyword>
<feature type="domain" description="Right handed beta helix" evidence="5">
    <location>
        <begin position="192"/>
        <end position="319"/>
    </location>
</feature>
<keyword evidence="7" id="KW-1185">Reference proteome</keyword>
<dbReference type="RefSeq" id="XP_022246162.1">
    <property type="nucleotide sequence ID" value="XM_022390454.1"/>
</dbReference>
<dbReference type="PANTHER" id="PTHR14695">
    <property type="entry name" value="SHC SH2-DOMAIN BINDING PROTEIN 1-RELATED"/>
    <property type="match status" value="1"/>
</dbReference>
<sequence>MFFFQSYFDMKSKVVPEAVATKAAAILKEAWEVKEKLENLHCEMNVSDSETELTEEDVLHSIELRMKLDEFQKELEILENPLVRCLVMKKDMPYLSPEKNQRKSLDPVTHIVASCFSLSLIKDLPLDPEAEVEFYHQLGPAVAASCAGDTILILPGCYHCDGLSWLDHNLIIKGVKSEQEVVLEDVGNGDIFINCNAENLVLENLTIQPSEGIICAVMVHSGKTNMKNCTVKGKAAQSCLVVLSTAQMYLKTCKLIEAKSHGIQLRAGGKLTLDSSSITHCNRSGLQIELLSSCSTEITILNTTIENNKNFAICLDDQGYYQTKDSEKEVDLDFLYKCSLLKVKIQGVFLCHNALGSYGLCHQDILTESSHQRTTGSVTRALHFTSLSSDDSINEISSTSTNSDKLFDVENLESKQSDDTSSEDEQKCDAKSQIMKQMVQKSISEASSSATSLVW</sequence>
<dbReference type="SUPFAM" id="SSF51126">
    <property type="entry name" value="Pectin lyase-like"/>
    <property type="match status" value="1"/>
</dbReference>
<evidence type="ECO:0000259" key="5">
    <source>
        <dbReference type="Pfam" id="PF13229"/>
    </source>
</evidence>
<gene>
    <name evidence="8" type="primary">LOC111086668</name>
</gene>
<accession>A0ABM1SRA6</accession>
<evidence type="ECO:0000256" key="1">
    <source>
        <dbReference type="ARBA" id="ARBA00004186"/>
    </source>
</evidence>
<dbReference type="Gene3D" id="2.160.20.10">
    <property type="entry name" value="Single-stranded right-handed beta-helix, Pectin lyase-like"/>
    <property type="match status" value="1"/>
</dbReference>
<dbReference type="Pfam" id="PF13229">
    <property type="entry name" value="Beta_helix"/>
    <property type="match status" value="1"/>
</dbReference>
<dbReference type="InterPro" id="IPR011050">
    <property type="entry name" value="Pectin_lyase_fold/virulence"/>
</dbReference>
<evidence type="ECO:0000259" key="6">
    <source>
        <dbReference type="Pfam" id="PF23762"/>
    </source>
</evidence>
<dbReference type="GeneID" id="111086668"/>
<evidence type="ECO:0000256" key="3">
    <source>
        <dbReference type="ARBA" id="ARBA00023212"/>
    </source>
</evidence>
<comment type="subcellular location">
    <subcellularLocation>
        <location evidence="1">Cytoplasm</location>
        <location evidence="1">Cytoskeleton</location>
        <location evidence="1">Spindle</location>
    </subcellularLocation>
</comment>
<dbReference type="Pfam" id="PF23762">
    <property type="entry name" value="SHCBP_N"/>
    <property type="match status" value="1"/>
</dbReference>
<evidence type="ECO:0000256" key="4">
    <source>
        <dbReference type="SAM" id="MobiDB-lite"/>
    </source>
</evidence>
<proteinExistence type="predicted"/>
<dbReference type="InterPro" id="IPR045140">
    <property type="entry name" value="SHCBP1-like"/>
</dbReference>
<dbReference type="InterPro" id="IPR012334">
    <property type="entry name" value="Pectin_lyas_fold"/>
</dbReference>
<dbReference type="InterPro" id="IPR057508">
    <property type="entry name" value="SHCBP-like_N"/>
</dbReference>
<dbReference type="Proteomes" id="UP000694941">
    <property type="component" value="Unplaced"/>
</dbReference>
<evidence type="ECO:0000313" key="7">
    <source>
        <dbReference type="Proteomes" id="UP000694941"/>
    </source>
</evidence>
<dbReference type="InterPro" id="IPR039448">
    <property type="entry name" value="Beta_helix"/>
</dbReference>